<evidence type="ECO:0000256" key="1">
    <source>
        <dbReference type="SAM" id="MobiDB-lite"/>
    </source>
</evidence>
<dbReference type="AlphaFoldDB" id="A0A7J0GYI9"/>
<gene>
    <name evidence="2" type="ORF">Acr_25g0002500</name>
</gene>
<reference evidence="2 3" key="1">
    <citation type="submission" date="2019-07" db="EMBL/GenBank/DDBJ databases">
        <title>De Novo Assembly of kiwifruit Actinidia rufa.</title>
        <authorList>
            <person name="Sugita-Konishi S."/>
            <person name="Sato K."/>
            <person name="Mori E."/>
            <person name="Abe Y."/>
            <person name="Kisaki G."/>
            <person name="Hamano K."/>
            <person name="Suezawa K."/>
            <person name="Otani M."/>
            <person name="Fukuda T."/>
            <person name="Manabe T."/>
            <person name="Gomi K."/>
            <person name="Tabuchi M."/>
            <person name="Akimitsu K."/>
            <person name="Kataoka I."/>
        </authorList>
    </citation>
    <scope>NUCLEOTIDE SEQUENCE [LARGE SCALE GENOMIC DNA]</scope>
    <source>
        <strain evidence="3">cv. Fuchu</strain>
    </source>
</reference>
<organism evidence="2 3">
    <name type="scientific">Actinidia rufa</name>
    <dbReference type="NCBI Taxonomy" id="165716"/>
    <lineage>
        <taxon>Eukaryota</taxon>
        <taxon>Viridiplantae</taxon>
        <taxon>Streptophyta</taxon>
        <taxon>Embryophyta</taxon>
        <taxon>Tracheophyta</taxon>
        <taxon>Spermatophyta</taxon>
        <taxon>Magnoliopsida</taxon>
        <taxon>eudicotyledons</taxon>
        <taxon>Gunneridae</taxon>
        <taxon>Pentapetalae</taxon>
        <taxon>asterids</taxon>
        <taxon>Ericales</taxon>
        <taxon>Actinidiaceae</taxon>
        <taxon>Actinidia</taxon>
    </lineage>
</organism>
<evidence type="ECO:0000313" key="2">
    <source>
        <dbReference type="EMBL" id="GFZ15841.1"/>
    </source>
</evidence>
<feature type="region of interest" description="Disordered" evidence="1">
    <location>
        <begin position="143"/>
        <end position="166"/>
    </location>
</feature>
<protein>
    <submittedName>
        <fullName evidence="2">Uncharacterized protein</fullName>
    </submittedName>
</protein>
<evidence type="ECO:0000313" key="3">
    <source>
        <dbReference type="Proteomes" id="UP000585474"/>
    </source>
</evidence>
<sequence length="194" mass="22165">MTFVGLRRASTPPALAPSSLIAVRFHSDKYRLTQIKRQWVFKFLAGLRDEYNQVRYHILNIDPVPSLREAFVIIQNEESRRDVMLPTISSEQSTLLSVPQYEHRNQCTHHDFGYFVGSDDKDKLHCDYCQRPHHTRETCWRLHGQPSTQGRGVHSGSASGHGGSSHARHTVSSLLLQALSLWPYLPLRLSCFTA</sequence>
<dbReference type="EMBL" id="BJWL01000025">
    <property type="protein sequence ID" value="GFZ15841.1"/>
    <property type="molecule type" value="Genomic_DNA"/>
</dbReference>
<accession>A0A7J0GYI9</accession>
<dbReference type="PANTHER" id="PTHR34222">
    <property type="entry name" value="GAG_PRE-INTEGRS DOMAIN-CONTAINING PROTEIN"/>
    <property type="match status" value="1"/>
</dbReference>
<name>A0A7J0GYI9_9ERIC</name>
<dbReference type="OrthoDB" id="1746033at2759"/>
<dbReference type="Proteomes" id="UP000585474">
    <property type="component" value="Unassembled WGS sequence"/>
</dbReference>
<keyword evidence="3" id="KW-1185">Reference proteome</keyword>
<comment type="caution">
    <text evidence="2">The sequence shown here is derived from an EMBL/GenBank/DDBJ whole genome shotgun (WGS) entry which is preliminary data.</text>
</comment>
<proteinExistence type="predicted"/>
<dbReference type="PANTHER" id="PTHR34222:SF79">
    <property type="entry name" value="RETROVIRUS-RELATED POL POLYPROTEIN FROM TRANSPOSON TNT 1-94"/>
    <property type="match status" value="1"/>
</dbReference>